<keyword evidence="2" id="KW-1185">Reference proteome</keyword>
<gene>
    <name evidence="1" type="ORF">AA0228_2490</name>
</gene>
<evidence type="ECO:0000313" key="2">
    <source>
        <dbReference type="Proteomes" id="UP001061070"/>
    </source>
</evidence>
<sequence length="66" mass="7655">MTNPTDPTLTRPQRDVLNLLRAEPDVWHAPTHKGRFAYPFLVRRGLAERSPDGLYRAIKVREERDG</sequence>
<dbReference type="EMBL" id="BAQW01000013">
    <property type="protein sequence ID" value="GBR15352.1"/>
    <property type="molecule type" value="Genomic_DNA"/>
</dbReference>
<name>A0ABQ0QE59_9PROT</name>
<dbReference type="RefSeq" id="WP_099182690.1">
    <property type="nucleotide sequence ID" value="NZ_BAQW01000013.1"/>
</dbReference>
<comment type="caution">
    <text evidence="1">The sequence shown here is derived from an EMBL/GenBank/DDBJ whole genome shotgun (WGS) entry which is preliminary data.</text>
</comment>
<reference evidence="1" key="1">
    <citation type="submission" date="2013-04" db="EMBL/GenBank/DDBJ databases">
        <title>The genome sequencing project of 58 acetic acid bacteria.</title>
        <authorList>
            <person name="Okamoto-Kainuma A."/>
            <person name="Ishikawa M."/>
            <person name="Umino S."/>
            <person name="Koizumi Y."/>
            <person name="Shiwa Y."/>
            <person name="Yoshikawa H."/>
            <person name="Matsutani M."/>
            <person name="Matsushita K."/>
        </authorList>
    </citation>
    <scope>NUCLEOTIDE SEQUENCE</scope>
    <source>
        <strain evidence="1">NRIC 0228</strain>
    </source>
</reference>
<dbReference type="Proteomes" id="UP001061070">
    <property type="component" value="Unassembled WGS sequence"/>
</dbReference>
<evidence type="ECO:0000313" key="1">
    <source>
        <dbReference type="EMBL" id="GBR15352.1"/>
    </source>
</evidence>
<organism evidence="1 2">
    <name type="scientific">Gluconobacter frateurii NRIC 0228</name>
    <dbReference type="NCBI Taxonomy" id="1307946"/>
    <lineage>
        <taxon>Bacteria</taxon>
        <taxon>Pseudomonadati</taxon>
        <taxon>Pseudomonadota</taxon>
        <taxon>Alphaproteobacteria</taxon>
        <taxon>Acetobacterales</taxon>
        <taxon>Acetobacteraceae</taxon>
        <taxon>Gluconobacter</taxon>
    </lineage>
</organism>
<protein>
    <submittedName>
        <fullName evidence="1">Uncharacterized protein</fullName>
    </submittedName>
</protein>
<proteinExistence type="predicted"/>
<accession>A0ABQ0QE59</accession>